<dbReference type="SUPFAM" id="SSF52317">
    <property type="entry name" value="Class I glutamine amidotransferase-like"/>
    <property type="match status" value="1"/>
</dbReference>
<dbReference type="Proteomes" id="UP000196778">
    <property type="component" value="Unassembled WGS sequence"/>
</dbReference>
<reference evidence="2" key="1">
    <citation type="submission" date="2017-02" db="EMBL/GenBank/DDBJ databases">
        <authorList>
            <person name="Dridi B."/>
        </authorList>
    </citation>
    <scope>NUCLEOTIDE SEQUENCE [LARGE SCALE GENOMIC DNA]</scope>
    <source>
        <strain evidence="2">EB411</strain>
    </source>
</reference>
<protein>
    <recommendedName>
        <fullName evidence="3">Cyanophycinase</fullName>
    </recommendedName>
</protein>
<evidence type="ECO:0000313" key="1">
    <source>
        <dbReference type="EMBL" id="SJN35113.1"/>
    </source>
</evidence>
<gene>
    <name evidence="1" type="ORF">FM119_09240</name>
</gene>
<name>A0A1R4JTM0_9MICO</name>
<dbReference type="EMBL" id="FUKR01000053">
    <property type="protein sequence ID" value="SJN35113.1"/>
    <property type="molecule type" value="Genomic_DNA"/>
</dbReference>
<dbReference type="OrthoDB" id="3078420at2"/>
<organism evidence="1 2">
    <name type="scientific">Mycetocola reblochoni REB411</name>
    <dbReference type="NCBI Taxonomy" id="1255698"/>
    <lineage>
        <taxon>Bacteria</taxon>
        <taxon>Bacillati</taxon>
        <taxon>Actinomycetota</taxon>
        <taxon>Actinomycetes</taxon>
        <taxon>Micrococcales</taxon>
        <taxon>Microbacteriaceae</taxon>
        <taxon>Mycetocola</taxon>
    </lineage>
</organism>
<evidence type="ECO:0000313" key="2">
    <source>
        <dbReference type="Proteomes" id="UP000196778"/>
    </source>
</evidence>
<dbReference type="InterPro" id="IPR029062">
    <property type="entry name" value="Class_I_gatase-like"/>
</dbReference>
<sequence>MSIRLSGAEDAGGVQGDTVAALVADASRRADAAQGLTRIAVLVDAEAEGDALATLLAELGAEAVVTVVGPDAPAEAVALAGATGVVVSGTATPRVREGIEPIMGELRRRAAAGEPYLGIGAGRDLAAERALLGGSRIGGVQVIPEQDAAEEVVLAPGIGLIDVGIDGSAAERGTLTRLIALTEAGELPGGVALDAGAVLVVADGSLAVAGSGSAWQVLPADHGVQVSSIPAT</sequence>
<dbReference type="AlphaFoldDB" id="A0A1R4JTM0"/>
<evidence type="ECO:0008006" key="3">
    <source>
        <dbReference type="Google" id="ProtNLM"/>
    </source>
</evidence>
<proteinExistence type="predicted"/>
<accession>A0A1R4JTM0</accession>
<keyword evidence="2" id="KW-1185">Reference proteome</keyword>
<dbReference type="Gene3D" id="3.40.50.880">
    <property type="match status" value="1"/>
</dbReference>
<dbReference type="RefSeq" id="WP_087137415.1">
    <property type="nucleotide sequence ID" value="NZ_FUKR01000053.1"/>
</dbReference>